<dbReference type="STRING" id="504798.SAMN05421871_102414"/>
<accession>A0A1H0NJF8</accession>
<keyword evidence="7" id="KW-1185">Reference proteome</keyword>
<evidence type="ECO:0000313" key="6">
    <source>
        <dbReference type="EMBL" id="SDO92555.1"/>
    </source>
</evidence>
<dbReference type="EMBL" id="FNJB01000005">
    <property type="protein sequence ID" value="SDO92555.1"/>
    <property type="molecule type" value="Genomic_DNA"/>
</dbReference>
<dbReference type="InterPro" id="IPR052032">
    <property type="entry name" value="ATP-dep_AA_Ligase"/>
</dbReference>
<dbReference type="Pfam" id="PF18603">
    <property type="entry name" value="LAL_C2"/>
    <property type="match status" value="1"/>
</dbReference>
<keyword evidence="2 4" id="KW-0547">Nucleotide-binding</keyword>
<organism evidence="6 7">
    <name type="scientific">Actinokineospora alba</name>
    <dbReference type="NCBI Taxonomy" id="504798"/>
    <lineage>
        <taxon>Bacteria</taxon>
        <taxon>Bacillati</taxon>
        <taxon>Actinomycetota</taxon>
        <taxon>Actinomycetes</taxon>
        <taxon>Pseudonocardiales</taxon>
        <taxon>Pseudonocardiaceae</taxon>
        <taxon>Actinokineospora</taxon>
    </lineage>
</organism>
<dbReference type="Pfam" id="PF13535">
    <property type="entry name" value="ATP-grasp_4"/>
    <property type="match status" value="1"/>
</dbReference>
<evidence type="ECO:0000259" key="5">
    <source>
        <dbReference type="PROSITE" id="PS50975"/>
    </source>
</evidence>
<dbReference type="InterPro" id="IPR013815">
    <property type="entry name" value="ATP_grasp_subdomain_1"/>
</dbReference>
<dbReference type="Pfam" id="PF18130">
    <property type="entry name" value="ATPgrasp_N"/>
    <property type="match status" value="1"/>
</dbReference>
<evidence type="ECO:0000256" key="4">
    <source>
        <dbReference type="PROSITE-ProRule" id="PRU00409"/>
    </source>
</evidence>
<sequence>MQRKRVLIVGWKRPLPAKAKALGVEVWYAQRACLYQPNVADVCDMIVLCDYTDQDTFVDLVADLHRVRPFDAVVAIAEDALLSAAAVVDRLGLRGPSAATVRLLTDKWSMRRRLAEAGVSPVAAAIGSGVDDLRAFGESAGYPFIAKPIAGAGSFGVSKVEGVGDVERAYERLGGATRFLMEEFLVGPEISVESFSFGGEHVVLSLTDKLVGGHFIEAGHQVPAAVDPVVHDQVVDLVHRFLDAVGLADGPSHVEVKLTPAGPRVVEGHNRRGGDRINELVEAAYGIDMETLTVGWALGLVEPLTESPTPIQGAAIRFLSAEPGEVVEVRGAENPPLPGVESVQVSVSAGGRVNPPEWSDDRPGYVIAVGETAAAAARTCEEAAARIMIVTRPGDAGPATARGVDQSALLGY</sequence>
<dbReference type="Gene3D" id="3.30.1490.20">
    <property type="entry name" value="ATP-grasp fold, A domain"/>
    <property type="match status" value="1"/>
</dbReference>
<dbReference type="GO" id="GO:0016874">
    <property type="term" value="F:ligase activity"/>
    <property type="evidence" value="ECO:0007669"/>
    <property type="project" value="UniProtKB-KW"/>
</dbReference>
<dbReference type="PROSITE" id="PS50975">
    <property type="entry name" value="ATP_GRASP"/>
    <property type="match status" value="1"/>
</dbReference>
<name>A0A1H0NJF8_9PSEU</name>
<dbReference type="SUPFAM" id="SSF56059">
    <property type="entry name" value="Glutathione synthetase ATP-binding domain-like"/>
    <property type="match status" value="1"/>
</dbReference>
<dbReference type="GO" id="GO:0046872">
    <property type="term" value="F:metal ion binding"/>
    <property type="evidence" value="ECO:0007669"/>
    <property type="project" value="InterPro"/>
</dbReference>
<feature type="domain" description="ATP-grasp" evidence="5">
    <location>
        <begin position="111"/>
        <end position="298"/>
    </location>
</feature>
<evidence type="ECO:0000256" key="2">
    <source>
        <dbReference type="ARBA" id="ARBA00022741"/>
    </source>
</evidence>
<dbReference type="InterPro" id="IPR041472">
    <property type="entry name" value="BL00235/CARNS1_N"/>
</dbReference>
<dbReference type="PANTHER" id="PTHR43585">
    <property type="entry name" value="FUMIPYRROLE BIOSYNTHESIS PROTEIN C"/>
    <property type="match status" value="1"/>
</dbReference>
<dbReference type="Gene3D" id="3.30.470.20">
    <property type="entry name" value="ATP-grasp fold, B domain"/>
    <property type="match status" value="1"/>
</dbReference>
<dbReference type="InterPro" id="IPR040570">
    <property type="entry name" value="LAL_C2"/>
</dbReference>
<keyword evidence="1" id="KW-0436">Ligase</keyword>
<dbReference type="Proteomes" id="UP000199651">
    <property type="component" value="Unassembled WGS sequence"/>
</dbReference>
<evidence type="ECO:0000313" key="7">
    <source>
        <dbReference type="Proteomes" id="UP000199651"/>
    </source>
</evidence>
<protein>
    <submittedName>
        <fullName evidence="6">Biotin carboxylase</fullName>
    </submittedName>
</protein>
<keyword evidence="3 4" id="KW-0067">ATP-binding</keyword>
<evidence type="ECO:0000256" key="1">
    <source>
        <dbReference type="ARBA" id="ARBA00022598"/>
    </source>
</evidence>
<dbReference type="AlphaFoldDB" id="A0A1H0NJF8"/>
<evidence type="ECO:0000256" key="3">
    <source>
        <dbReference type="ARBA" id="ARBA00022840"/>
    </source>
</evidence>
<dbReference type="GO" id="GO:0005524">
    <property type="term" value="F:ATP binding"/>
    <property type="evidence" value="ECO:0007669"/>
    <property type="project" value="UniProtKB-UniRule"/>
</dbReference>
<reference evidence="7" key="1">
    <citation type="submission" date="2016-10" db="EMBL/GenBank/DDBJ databases">
        <authorList>
            <person name="Varghese N."/>
            <person name="Submissions S."/>
        </authorList>
    </citation>
    <scope>NUCLEOTIDE SEQUENCE [LARGE SCALE GENOMIC DNA]</scope>
    <source>
        <strain evidence="7">IBRC-M 10655</strain>
    </source>
</reference>
<proteinExistence type="predicted"/>
<dbReference type="PANTHER" id="PTHR43585:SF2">
    <property type="entry name" value="ATP-GRASP ENZYME FSQD"/>
    <property type="match status" value="1"/>
</dbReference>
<gene>
    <name evidence="6" type="ORF">SAMN05192558_105364</name>
</gene>
<dbReference type="Gene3D" id="3.40.50.20">
    <property type="match status" value="1"/>
</dbReference>
<dbReference type="InterPro" id="IPR011761">
    <property type="entry name" value="ATP-grasp"/>
</dbReference>